<keyword evidence="3" id="KW-1185">Reference proteome</keyword>
<comment type="caution">
    <text evidence="2">The sequence shown here is derived from an EMBL/GenBank/DDBJ whole genome shotgun (WGS) entry which is preliminary data.</text>
</comment>
<dbReference type="AlphaFoldDB" id="A0A098LDM9"/>
<keyword evidence="1" id="KW-1133">Transmembrane helix</keyword>
<reference evidence="2 3" key="1">
    <citation type="submission" date="2014-09" db="EMBL/GenBank/DDBJ databases">
        <title>Sporocytophaga myxococcoides PG-01 genome sequencing.</title>
        <authorList>
            <person name="Liu L."/>
            <person name="Gao P.J."/>
            <person name="Chen G.J."/>
            <person name="Wang L.S."/>
        </authorList>
    </citation>
    <scope>NUCLEOTIDE SEQUENCE [LARGE SCALE GENOMIC DNA]</scope>
    <source>
        <strain evidence="2 3">PG-01</strain>
    </source>
</reference>
<keyword evidence="1" id="KW-0812">Transmembrane</keyword>
<gene>
    <name evidence="2" type="ORF">MYP_2309</name>
</gene>
<protein>
    <recommendedName>
        <fullName evidence="4">DUF3098 domain-containing protein</fullName>
    </recommendedName>
</protein>
<evidence type="ECO:0000313" key="3">
    <source>
        <dbReference type="Proteomes" id="UP000030185"/>
    </source>
</evidence>
<dbReference type="EMBL" id="BBLT01000004">
    <property type="protein sequence ID" value="GAL85081.1"/>
    <property type="molecule type" value="Genomic_DNA"/>
</dbReference>
<dbReference type="STRING" id="153721.MYP_2309"/>
<accession>A0A098LDM9</accession>
<organism evidence="2 3">
    <name type="scientific">Sporocytophaga myxococcoides</name>
    <dbReference type="NCBI Taxonomy" id="153721"/>
    <lineage>
        <taxon>Bacteria</taxon>
        <taxon>Pseudomonadati</taxon>
        <taxon>Bacteroidota</taxon>
        <taxon>Cytophagia</taxon>
        <taxon>Cytophagales</taxon>
        <taxon>Cytophagaceae</taxon>
        <taxon>Sporocytophaga</taxon>
    </lineage>
</organism>
<dbReference type="Pfam" id="PF11297">
    <property type="entry name" value="DUF3098"/>
    <property type="match status" value="1"/>
</dbReference>
<dbReference type="Proteomes" id="UP000030185">
    <property type="component" value="Unassembled WGS sequence"/>
</dbReference>
<keyword evidence="1" id="KW-0472">Membrane</keyword>
<evidence type="ECO:0000256" key="1">
    <source>
        <dbReference type="SAM" id="Phobius"/>
    </source>
</evidence>
<sequence>MLIGIAFLIIGFITMSKDDQPHGFGTLGLTIGPIFLLIGFIIQFVAIFYKQGKKE</sequence>
<dbReference type="InterPro" id="IPR021448">
    <property type="entry name" value="DUF3098"/>
</dbReference>
<feature type="transmembrane region" description="Helical" evidence="1">
    <location>
        <begin position="26"/>
        <end position="49"/>
    </location>
</feature>
<proteinExistence type="predicted"/>
<evidence type="ECO:0000313" key="2">
    <source>
        <dbReference type="EMBL" id="GAL85081.1"/>
    </source>
</evidence>
<name>A0A098LDM9_9BACT</name>
<evidence type="ECO:0008006" key="4">
    <source>
        <dbReference type="Google" id="ProtNLM"/>
    </source>
</evidence>